<accession>A0A7C0XZJ3</accession>
<dbReference type="InterPro" id="IPR021568">
    <property type="entry name" value="Ribonuclease_III_archaeal"/>
</dbReference>
<name>A0A7C0XZJ3_THELI</name>
<comment type="caution">
    <text evidence="1">The sequence shown here is derived from an EMBL/GenBank/DDBJ whole genome shotgun (WGS) entry which is preliminary data.</text>
</comment>
<dbReference type="GO" id="GO:0004525">
    <property type="term" value="F:ribonuclease III activity"/>
    <property type="evidence" value="ECO:0007669"/>
    <property type="project" value="InterPro"/>
</dbReference>
<dbReference type="AlphaFoldDB" id="A0A7C0XZJ3"/>
<reference evidence="1" key="1">
    <citation type="journal article" date="2020" name="mSystems">
        <title>Genome- and Community-Level Interaction Insights into Carbon Utilization and Element Cycling Functions of Hydrothermarchaeota in Hydrothermal Sediment.</title>
        <authorList>
            <person name="Zhou Z."/>
            <person name="Liu Y."/>
            <person name="Xu W."/>
            <person name="Pan J."/>
            <person name="Luo Z.H."/>
            <person name="Li M."/>
        </authorList>
    </citation>
    <scope>NUCLEOTIDE SEQUENCE [LARGE SCALE GENOMIC DNA]</scope>
    <source>
        <strain evidence="1">HyVt-151</strain>
    </source>
</reference>
<organism evidence="1">
    <name type="scientific">Thermococcus litoralis</name>
    <dbReference type="NCBI Taxonomy" id="2265"/>
    <lineage>
        <taxon>Archaea</taxon>
        <taxon>Methanobacteriati</taxon>
        <taxon>Methanobacteriota</taxon>
        <taxon>Thermococci</taxon>
        <taxon>Thermococcales</taxon>
        <taxon>Thermococcaceae</taxon>
        <taxon>Thermococcus</taxon>
    </lineage>
</organism>
<dbReference type="GO" id="GO:0006396">
    <property type="term" value="P:RNA processing"/>
    <property type="evidence" value="ECO:0007669"/>
    <property type="project" value="InterPro"/>
</dbReference>
<dbReference type="EMBL" id="DQYG01000132">
    <property type="protein sequence ID" value="HDD31599.1"/>
    <property type="molecule type" value="Genomic_DNA"/>
</dbReference>
<sequence>MEYSMDFNDKNLSKFGDSLVNFIFSLALSEYLGHPSAE</sequence>
<evidence type="ECO:0000313" key="1">
    <source>
        <dbReference type="EMBL" id="HDD31599.1"/>
    </source>
</evidence>
<proteinExistence type="predicted"/>
<dbReference type="InterPro" id="IPR036389">
    <property type="entry name" value="RNase_III_sf"/>
</dbReference>
<feature type="non-terminal residue" evidence="1">
    <location>
        <position position="38"/>
    </location>
</feature>
<evidence type="ECO:0008006" key="2">
    <source>
        <dbReference type="Google" id="ProtNLM"/>
    </source>
</evidence>
<dbReference type="InterPro" id="IPR038133">
    <property type="entry name" value="Ribo_III_sf_archaeal"/>
</dbReference>
<protein>
    <recommendedName>
        <fullName evidence="2">RNase III domain-containing protein</fullName>
    </recommendedName>
</protein>
<dbReference type="Gene3D" id="1.10.1520.20">
    <property type="entry name" value="Ribonuclease III"/>
    <property type="match status" value="1"/>
</dbReference>
<dbReference type="Pfam" id="PF11469">
    <property type="entry name" value="Ribonucleas_3_2"/>
    <property type="match status" value="1"/>
</dbReference>
<dbReference type="SUPFAM" id="SSF69065">
    <property type="entry name" value="RNase III domain-like"/>
    <property type="match status" value="1"/>
</dbReference>
<gene>
    <name evidence="1" type="ORF">ENF72_03110</name>
</gene>
<dbReference type="Proteomes" id="UP000886210">
    <property type="component" value="Unassembled WGS sequence"/>
</dbReference>